<protein>
    <submittedName>
        <fullName evidence="1">Dedicator of cytokinesis protein 11</fullName>
    </submittedName>
</protein>
<dbReference type="Proteomes" id="UP000289886">
    <property type="component" value="Unassembled WGS sequence"/>
</dbReference>
<dbReference type="InterPro" id="IPR026791">
    <property type="entry name" value="DOCK"/>
</dbReference>
<reference evidence="1 2" key="1">
    <citation type="submission" date="2019-01" db="EMBL/GenBank/DDBJ databases">
        <title>Draft Genome and Complete Hox-Cluster Characterization of the Sterlet Sturgeon (Acipenser ruthenus).</title>
        <authorList>
            <person name="Wei Q."/>
        </authorList>
    </citation>
    <scope>NUCLEOTIDE SEQUENCE [LARGE SCALE GENOMIC DNA]</scope>
    <source>
        <strain evidence="1">WHYD16114868_AA</strain>
        <tissue evidence="1">Blood</tissue>
    </source>
</reference>
<name>A0A444UZY4_ACIRT</name>
<dbReference type="PANTHER" id="PTHR23317:SF81">
    <property type="entry name" value="DEDICATOR OF CYTOKINESIS PROTEIN 11"/>
    <property type="match status" value="1"/>
</dbReference>
<proteinExistence type="predicted"/>
<dbReference type="GO" id="GO:0007264">
    <property type="term" value="P:small GTPase-mediated signal transduction"/>
    <property type="evidence" value="ECO:0007669"/>
    <property type="project" value="InterPro"/>
</dbReference>
<dbReference type="AlphaFoldDB" id="A0A444UZY4"/>
<accession>A0A444UZY4</accession>
<gene>
    <name evidence="1" type="ORF">EOD39_18758</name>
</gene>
<evidence type="ECO:0000313" key="1">
    <source>
        <dbReference type="EMBL" id="RXM93741.1"/>
    </source>
</evidence>
<dbReference type="GO" id="GO:0051491">
    <property type="term" value="P:positive regulation of filopodium assembly"/>
    <property type="evidence" value="ECO:0007669"/>
    <property type="project" value="TreeGrafter"/>
</dbReference>
<dbReference type="EMBL" id="SCEB01004187">
    <property type="protein sequence ID" value="RXM93741.1"/>
    <property type="molecule type" value="Genomic_DNA"/>
</dbReference>
<comment type="caution">
    <text evidence="1">The sequence shown here is derived from an EMBL/GenBank/DDBJ whole genome shotgun (WGS) entry which is preliminary data.</text>
</comment>
<dbReference type="GO" id="GO:0005085">
    <property type="term" value="F:guanyl-nucleotide exchange factor activity"/>
    <property type="evidence" value="ECO:0007669"/>
    <property type="project" value="InterPro"/>
</dbReference>
<keyword evidence="2" id="KW-1185">Reference proteome</keyword>
<dbReference type="PANTHER" id="PTHR23317">
    <property type="entry name" value="DEDICATOR OF CYTOKINESIS DOCK"/>
    <property type="match status" value="1"/>
</dbReference>
<evidence type="ECO:0000313" key="2">
    <source>
        <dbReference type="Proteomes" id="UP000289886"/>
    </source>
</evidence>
<organism evidence="1 2">
    <name type="scientific">Acipenser ruthenus</name>
    <name type="common">Sterlet sturgeon</name>
    <dbReference type="NCBI Taxonomy" id="7906"/>
    <lineage>
        <taxon>Eukaryota</taxon>
        <taxon>Metazoa</taxon>
        <taxon>Chordata</taxon>
        <taxon>Craniata</taxon>
        <taxon>Vertebrata</taxon>
        <taxon>Euteleostomi</taxon>
        <taxon>Actinopterygii</taxon>
        <taxon>Chondrostei</taxon>
        <taxon>Acipenseriformes</taxon>
        <taxon>Acipenseridae</taxon>
        <taxon>Acipenser</taxon>
    </lineage>
</organism>
<sequence length="116" mass="13086">METQGIIKFLPTILIQLFQVLTKVSKEQHEITVNSTRVIIHIVSKCHEEGLDHYLRSFLKYVFMTEKSPSSASITTHEVLASAVTAILKQAADFLTINKLLKHRCEGHPSAQSRVD</sequence>